<feature type="transmembrane region" description="Helical" evidence="9">
    <location>
        <begin position="257"/>
        <end position="276"/>
    </location>
</feature>
<dbReference type="InterPro" id="IPR006639">
    <property type="entry name" value="Preselin/SPP"/>
</dbReference>
<feature type="compositionally biased region" description="Acidic residues" evidence="8">
    <location>
        <begin position="52"/>
        <end position="65"/>
    </location>
</feature>
<feature type="region of interest" description="Disordered" evidence="8">
    <location>
        <begin position="33"/>
        <end position="65"/>
    </location>
</feature>
<keyword evidence="11" id="KW-1185">Reference proteome</keyword>
<sequence length="558" mass="60608">MPSSSEITSIVDLLIQLVGGASLCIYIGAHSSLARPPSASPHSPTRSTASDSESDSDDDDADEYDPALQAGLDASDAVLLPILSALVLYGMYCLLKYLDDPTLLSRIVRGYICIVSLVSVTATLSQALLLATSLIFPRIWRARDGTLYEVCPEKSGHIRLTQSGLGGSMYRGVVGPLPFGICGETIGSQGQALSERIPAQYLWALRALLTQKWRLSINVTRGLPMRERVTLRIQHIAGLVLAVGTVLGYHFTNSVSLSNLIAVCLCHMTFSILSPTTFVTGSLVLMGLFVYDIVMVFYTPLMITVATKLDAPIKLVASTAGRKGSMLGLGDIVVPGIVMAMALRFDLWRHYAKKIKYETVELKTTTASPSAEELADPTIILTSQQRTMATKARYISVADKWGDWLWTLPSIFGRSSSSVMAPLPLSLSGTQFSKTYFAASMIGYVAGLLAAMGCMLVFKHGQPALLYLVPAVLGAVWGTGTLRGEIGLMLKYTEDGSLDTKEGIVEVDAEGRPVQSEEERKRNEEKKKDHDMKTRTRKPGKDILVFKITQVASKTKRK</sequence>
<dbReference type="PANTHER" id="PTHR12174">
    <property type="entry name" value="SIGNAL PEPTIDE PEPTIDASE"/>
    <property type="match status" value="1"/>
</dbReference>
<proteinExistence type="inferred from homology"/>
<evidence type="ECO:0008006" key="12">
    <source>
        <dbReference type="Google" id="ProtNLM"/>
    </source>
</evidence>
<dbReference type="PANTHER" id="PTHR12174:SF23">
    <property type="entry name" value="MINOR HISTOCOMPATIBILITY ANTIGEN H13"/>
    <property type="match status" value="1"/>
</dbReference>
<feature type="transmembrane region" description="Helical" evidence="9">
    <location>
        <begin position="326"/>
        <end position="347"/>
    </location>
</feature>
<evidence type="ECO:0000256" key="3">
    <source>
        <dbReference type="ARBA" id="ARBA00022692"/>
    </source>
</evidence>
<dbReference type="Pfam" id="PF04258">
    <property type="entry name" value="Peptidase_A22B"/>
    <property type="match status" value="1"/>
</dbReference>
<name>A0ABR3Z7U1_9PEZI</name>
<feature type="transmembrane region" description="Helical" evidence="9">
    <location>
        <begin position="436"/>
        <end position="458"/>
    </location>
</feature>
<feature type="transmembrane region" description="Helical" evidence="9">
    <location>
        <begin position="283"/>
        <end position="306"/>
    </location>
</feature>
<organism evidence="10 11">
    <name type="scientific">Ceratocystis pirilliformis</name>
    <dbReference type="NCBI Taxonomy" id="259994"/>
    <lineage>
        <taxon>Eukaryota</taxon>
        <taxon>Fungi</taxon>
        <taxon>Dikarya</taxon>
        <taxon>Ascomycota</taxon>
        <taxon>Pezizomycotina</taxon>
        <taxon>Sordariomycetes</taxon>
        <taxon>Hypocreomycetidae</taxon>
        <taxon>Microascales</taxon>
        <taxon>Ceratocystidaceae</taxon>
        <taxon>Ceratocystis</taxon>
    </lineage>
</organism>
<protein>
    <recommendedName>
        <fullName evidence="12">Signal peptide peptidase</fullName>
    </recommendedName>
</protein>
<evidence type="ECO:0000256" key="9">
    <source>
        <dbReference type="SAM" id="Phobius"/>
    </source>
</evidence>
<keyword evidence="7 9" id="KW-0472">Membrane</keyword>
<evidence type="ECO:0000256" key="8">
    <source>
        <dbReference type="SAM" id="MobiDB-lite"/>
    </source>
</evidence>
<gene>
    <name evidence="10" type="ORF">Cpir12675_002860</name>
</gene>
<accession>A0ABR3Z7U1</accession>
<feature type="transmembrane region" description="Helical" evidence="9">
    <location>
        <begin position="231"/>
        <end position="251"/>
    </location>
</feature>
<evidence type="ECO:0000256" key="4">
    <source>
        <dbReference type="ARBA" id="ARBA00022801"/>
    </source>
</evidence>
<evidence type="ECO:0000256" key="5">
    <source>
        <dbReference type="ARBA" id="ARBA00022824"/>
    </source>
</evidence>
<feature type="compositionally biased region" description="Basic and acidic residues" evidence="8">
    <location>
        <begin position="508"/>
        <end position="534"/>
    </location>
</feature>
<dbReference type="Proteomes" id="UP001583280">
    <property type="component" value="Unassembled WGS sequence"/>
</dbReference>
<comment type="subcellular location">
    <subcellularLocation>
        <location evidence="1">Endoplasmic reticulum membrane</location>
        <topology evidence="1">Multi-pass membrane protein</topology>
    </subcellularLocation>
</comment>
<keyword evidence="3 9" id="KW-0812">Transmembrane</keyword>
<keyword evidence="6 9" id="KW-1133">Transmembrane helix</keyword>
<evidence type="ECO:0000256" key="2">
    <source>
        <dbReference type="ARBA" id="ARBA00006859"/>
    </source>
</evidence>
<reference evidence="10 11" key="1">
    <citation type="journal article" date="2024" name="IMA Fungus">
        <title>IMA Genome - F19 : A genome assembly and annotation guide to empower mycologists, including annotated draft genome sequences of Ceratocystis pirilliformis, Diaporthe australafricana, Fusarium ophioides, Paecilomyces lecythidis, and Sporothrix stenoceras.</title>
        <authorList>
            <person name="Aylward J."/>
            <person name="Wilson A.M."/>
            <person name="Visagie C.M."/>
            <person name="Spraker J."/>
            <person name="Barnes I."/>
            <person name="Buitendag C."/>
            <person name="Ceriani C."/>
            <person name="Del Mar Angel L."/>
            <person name="du Plessis D."/>
            <person name="Fuchs T."/>
            <person name="Gasser K."/>
            <person name="Kramer D."/>
            <person name="Li W."/>
            <person name="Munsamy K."/>
            <person name="Piso A."/>
            <person name="Price J.L."/>
            <person name="Sonnekus B."/>
            <person name="Thomas C."/>
            <person name="van der Nest A."/>
            <person name="van Dijk A."/>
            <person name="van Heerden A."/>
            <person name="van Vuuren N."/>
            <person name="Yilmaz N."/>
            <person name="Duong T.A."/>
            <person name="van der Merwe N.A."/>
            <person name="Wingfield M.J."/>
            <person name="Wingfield B.D."/>
        </authorList>
    </citation>
    <scope>NUCLEOTIDE SEQUENCE [LARGE SCALE GENOMIC DNA]</scope>
    <source>
        <strain evidence="10 11">CMW 12675</strain>
    </source>
</reference>
<keyword evidence="4" id="KW-0378">Hydrolase</keyword>
<evidence type="ECO:0000313" key="11">
    <source>
        <dbReference type="Proteomes" id="UP001583280"/>
    </source>
</evidence>
<feature type="region of interest" description="Disordered" evidence="8">
    <location>
        <begin position="508"/>
        <end position="541"/>
    </location>
</feature>
<dbReference type="InterPro" id="IPR007369">
    <property type="entry name" value="Peptidase_A22B_SPP"/>
</dbReference>
<feature type="transmembrane region" description="Helical" evidence="9">
    <location>
        <begin position="109"/>
        <end position="136"/>
    </location>
</feature>
<feature type="transmembrane region" description="Helical" evidence="9">
    <location>
        <begin position="464"/>
        <end position="482"/>
    </location>
</feature>
<feature type="transmembrane region" description="Helical" evidence="9">
    <location>
        <begin position="78"/>
        <end position="97"/>
    </location>
</feature>
<evidence type="ECO:0000256" key="1">
    <source>
        <dbReference type="ARBA" id="ARBA00004477"/>
    </source>
</evidence>
<evidence type="ECO:0000313" key="10">
    <source>
        <dbReference type="EMBL" id="KAL1896267.1"/>
    </source>
</evidence>
<comment type="caution">
    <text evidence="10">The sequence shown here is derived from an EMBL/GenBank/DDBJ whole genome shotgun (WGS) entry which is preliminary data.</text>
</comment>
<evidence type="ECO:0000256" key="6">
    <source>
        <dbReference type="ARBA" id="ARBA00022989"/>
    </source>
</evidence>
<dbReference type="EMBL" id="JAWDJO010000060">
    <property type="protein sequence ID" value="KAL1896267.1"/>
    <property type="molecule type" value="Genomic_DNA"/>
</dbReference>
<evidence type="ECO:0000256" key="7">
    <source>
        <dbReference type="ARBA" id="ARBA00023136"/>
    </source>
</evidence>
<comment type="similarity">
    <text evidence="2">Belongs to the peptidase A22B family.</text>
</comment>
<dbReference type="SMART" id="SM00730">
    <property type="entry name" value="PSN"/>
    <property type="match status" value="1"/>
</dbReference>
<keyword evidence="5" id="KW-0256">Endoplasmic reticulum</keyword>